<evidence type="ECO:0000256" key="2">
    <source>
        <dbReference type="ARBA" id="ARBA00012438"/>
    </source>
</evidence>
<dbReference type="PANTHER" id="PTHR45436:SF5">
    <property type="entry name" value="SENSOR HISTIDINE KINASE TRCS"/>
    <property type="match status" value="1"/>
</dbReference>
<dbReference type="SUPFAM" id="SSF55874">
    <property type="entry name" value="ATPase domain of HSP90 chaperone/DNA topoisomerase II/histidine kinase"/>
    <property type="match status" value="1"/>
</dbReference>
<dbReference type="InterPro" id="IPR005467">
    <property type="entry name" value="His_kinase_dom"/>
</dbReference>
<dbReference type="RefSeq" id="WP_110998433.1">
    <property type="nucleotide sequence ID" value="NZ_QKTW01000013.1"/>
</dbReference>
<dbReference type="Gene3D" id="1.10.287.130">
    <property type="match status" value="1"/>
</dbReference>
<dbReference type="GO" id="GO:0005886">
    <property type="term" value="C:plasma membrane"/>
    <property type="evidence" value="ECO:0007669"/>
    <property type="project" value="TreeGrafter"/>
</dbReference>
<evidence type="ECO:0000256" key="6">
    <source>
        <dbReference type="ARBA" id="ARBA00022777"/>
    </source>
</evidence>
<keyword evidence="4" id="KW-0808">Transferase</keyword>
<sequence>MKLFTRYSQLNIAVTIGIFLLGSCTFYFLIRYVLINELDSTLYTEQQEITEYAREHNALMEILPANDQFVTYRMVDKPVVQRFDNTELVVDQRLEPFREVAFGLSVKGNNYLITVSKPLKETQKLLAIIILVSILMIGLILLVSSLINRRLLHKLWQPFYNTIEKVKGYKVAQKGVLELEETKIDEFSLLNQSITAMTERVQQDYASLKEFTSHAAHEMQTPLAVIRGKLDMLVQNEAVLKNNPTQISDIEKAVHKLSRLYQALLLLTKVENRQFILNEPVEIHEIIEEKLVEFSELMESRKIDLQVFLKPVDVVFHNQLAEIVIGNLFYNAIRYNKPGGKIEISLDLKRLMISNTSAVSMLDNDRLFQRFYRHEEVKEDGNGLGLSIVKQICDMAGYQLFYFYTEDSMHTFEVYFDR</sequence>
<reference evidence="10 11" key="1">
    <citation type="submission" date="2018-06" db="EMBL/GenBank/DDBJ databases">
        <title>Mucibacter soli gen. nov., sp. nov., a new member of the family Chitinophagaceae producing mucin.</title>
        <authorList>
            <person name="Kim M.-K."/>
            <person name="Park S."/>
            <person name="Kim T.-S."/>
            <person name="Joung Y."/>
            <person name="Han J.-H."/>
            <person name="Kim S.B."/>
        </authorList>
    </citation>
    <scope>NUCLEOTIDE SEQUENCE [LARGE SCALE GENOMIC DNA]</scope>
    <source>
        <strain evidence="10 11">R1-15</strain>
    </source>
</reference>
<comment type="caution">
    <text evidence="10">The sequence shown here is derived from an EMBL/GenBank/DDBJ whole genome shotgun (WGS) entry which is preliminary data.</text>
</comment>
<dbReference type="GO" id="GO:0000155">
    <property type="term" value="F:phosphorelay sensor kinase activity"/>
    <property type="evidence" value="ECO:0007669"/>
    <property type="project" value="InterPro"/>
</dbReference>
<feature type="transmembrane region" description="Helical" evidence="8">
    <location>
        <begin position="12"/>
        <end position="34"/>
    </location>
</feature>
<protein>
    <recommendedName>
        <fullName evidence="2">histidine kinase</fullName>
        <ecNumber evidence="2">2.7.13.3</ecNumber>
    </recommendedName>
</protein>
<keyword evidence="7 8" id="KW-1133">Transmembrane helix</keyword>
<dbReference type="PANTHER" id="PTHR45436">
    <property type="entry name" value="SENSOR HISTIDINE KINASE YKOH"/>
    <property type="match status" value="1"/>
</dbReference>
<feature type="domain" description="Histidine kinase" evidence="9">
    <location>
        <begin position="214"/>
        <end position="418"/>
    </location>
</feature>
<dbReference type="PROSITE" id="PS50109">
    <property type="entry name" value="HIS_KIN"/>
    <property type="match status" value="1"/>
</dbReference>
<dbReference type="Pfam" id="PF00512">
    <property type="entry name" value="HisKA"/>
    <property type="match status" value="1"/>
</dbReference>
<dbReference type="SMART" id="SM00388">
    <property type="entry name" value="HisKA"/>
    <property type="match status" value="1"/>
</dbReference>
<evidence type="ECO:0000256" key="4">
    <source>
        <dbReference type="ARBA" id="ARBA00022679"/>
    </source>
</evidence>
<feature type="transmembrane region" description="Helical" evidence="8">
    <location>
        <begin position="125"/>
        <end position="147"/>
    </location>
</feature>
<dbReference type="InterPro" id="IPR003661">
    <property type="entry name" value="HisK_dim/P_dom"/>
</dbReference>
<name>A0A2W2AM37_9BACT</name>
<dbReference type="AlphaFoldDB" id="A0A2W2AM37"/>
<dbReference type="EC" id="2.7.13.3" evidence="2"/>
<organism evidence="10 11">
    <name type="scientific">Taibaiella soli</name>
    <dbReference type="NCBI Taxonomy" id="1649169"/>
    <lineage>
        <taxon>Bacteria</taxon>
        <taxon>Pseudomonadati</taxon>
        <taxon>Bacteroidota</taxon>
        <taxon>Chitinophagia</taxon>
        <taxon>Chitinophagales</taxon>
        <taxon>Chitinophagaceae</taxon>
        <taxon>Taibaiella</taxon>
    </lineage>
</organism>
<dbReference type="Pfam" id="PF02518">
    <property type="entry name" value="HATPase_c"/>
    <property type="match status" value="1"/>
</dbReference>
<keyword evidence="11" id="KW-1185">Reference proteome</keyword>
<evidence type="ECO:0000256" key="5">
    <source>
        <dbReference type="ARBA" id="ARBA00022692"/>
    </source>
</evidence>
<evidence type="ECO:0000256" key="7">
    <source>
        <dbReference type="ARBA" id="ARBA00022989"/>
    </source>
</evidence>
<keyword evidence="8" id="KW-0472">Membrane</keyword>
<dbReference type="PROSITE" id="PS51257">
    <property type="entry name" value="PROKAR_LIPOPROTEIN"/>
    <property type="match status" value="1"/>
</dbReference>
<dbReference type="InterPro" id="IPR003594">
    <property type="entry name" value="HATPase_dom"/>
</dbReference>
<dbReference type="CDD" id="cd00082">
    <property type="entry name" value="HisKA"/>
    <property type="match status" value="1"/>
</dbReference>
<evidence type="ECO:0000313" key="11">
    <source>
        <dbReference type="Proteomes" id="UP000248745"/>
    </source>
</evidence>
<keyword evidence="6" id="KW-0418">Kinase</keyword>
<dbReference type="EMBL" id="QKTW01000013">
    <property type="protein sequence ID" value="PZF73370.1"/>
    <property type="molecule type" value="Genomic_DNA"/>
</dbReference>
<gene>
    <name evidence="10" type="ORF">DN068_08240</name>
</gene>
<dbReference type="OrthoDB" id="1522504at2"/>
<evidence type="ECO:0000256" key="3">
    <source>
        <dbReference type="ARBA" id="ARBA00022553"/>
    </source>
</evidence>
<proteinExistence type="predicted"/>
<dbReference type="InterPro" id="IPR050428">
    <property type="entry name" value="TCS_sensor_his_kinase"/>
</dbReference>
<evidence type="ECO:0000259" key="9">
    <source>
        <dbReference type="PROSITE" id="PS50109"/>
    </source>
</evidence>
<accession>A0A2W2AM37</accession>
<dbReference type="InterPro" id="IPR036890">
    <property type="entry name" value="HATPase_C_sf"/>
</dbReference>
<evidence type="ECO:0000256" key="8">
    <source>
        <dbReference type="SAM" id="Phobius"/>
    </source>
</evidence>
<dbReference type="Gene3D" id="3.30.565.10">
    <property type="entry name" value="Histidine kinase-like ATPase, C-terminal domain"/>
    <property type="match status" value="1"/>
</dbReference>
<dbReference type="Proteomes" id="UP000248745">
    <property type="component" value="Unassembled WGS sequence"/>
</dbReference>
<keyword evidence="3" id="KW-0597">Phosphoprotein</keyword>
<keyword evidence="5 8" id="KW-0812">Transmembrane</keyword>
<comment type="catalytic activity">
    <reaction evidence="1">
        <text>ATP + protein L-histidine = ADP + protein N-phospho-L-histidine.</text>
        <dbReference type="EC" id="2.7.13.3"/>
    </reaction>
</comment>
<dbReference type="SMART" id="SM00387">
    <property type="entry name" value="HATPase_c"/>
    <property type="match status" value="1"/>
</dbReference>
<dbReference type="InterPro" id="IPR036097">
    <property type="entry name" value="HisK_dim/P_sf"/>
</dbReference>
<dbReference type="SUPFAM" id="SSF47384">
    <property type="entry name" value="Homodimeric domain of signal transducing histidine kinase"/>
    <property type="match status" value="1"/>
</dbReference>
<evidence type="ECO:0000256" key="1">
    <source>
        <dbReference type="ARBA" id="ARBA00000085"/>
    </source>
</evidence>
<evidence type="ECO:0000313" key="10">
    <source>
        <dbReference type="EMBL" id="PZF73370.1"/>
    </source>
</evidence>